<sequence length="38" mass="4354">MVLPLMKMTMKCTMHIQPTQLKALLICLLLQIEGSQPR</sequence>
<dbReference type="EMBL" id="LR031876">
    <property type="protein sequence ID" value="VDD37157.1"/>
    <property type="molecule type" value="Genomic_DNA"/>
</dbReference>
<gene>
    <name evidence="1" type="ORF">BOLC7T42717H</name>
</gene>
<proteinExistence type="predicted"/>
<name>A0A3P6DZF7_BRAOL</name>
<feature type="non-terminal residue" evidence="1">
    <location>
        <position position="38"/>
    </location>
</feature>
<accession>A0A3P6DZF7</accession>
<reference evidence="1" key="1">
    <citation type="submission" date="2018-11" db="EMBL/GenBank/DDBJ databases">
        <authorList>
            <consortium name="Genoscope - CEA"/>
            <person name="William W."/>
        </authorList>
    </citation>
    <scope>NUCLEOTIDE SEQUENCE</scope>
</reference>
<protein>
    <submittedName>
        <fullName evidence="1">Uncharacterized protein</fullName>
    </submittedName>
</protein>
<dbReference type="AlphaFoldDB" id="A0A3P6DZF7"/>
<evidence type="ECO:0000313" key="1">
    <source>
        <dbReference type="EMBL" id="VDD37157.1"/>
    </source>
</evidence>
<organism evidence="1">
    <name type="scientific">Brassica oleracea</name>
    <name type="common">Wild cabbage</name>
    <dbReference type="NCBI Taxonomy" id="3712"/>
    <lineage>
        <taxon>Eukaryota</taxon>
        <taxon>Viridiplantae</taxon>
        <taxon>Streptophyta</taxon>
        <taxon>Embryophyta</taxon>
        <taxon>Tracheophyta</taxon>
        <taxon>Spermatophyta</taxon>
        <taxon>Magnoliopsida</taxon>
        <taxon>eudicotyledons</taxon>
        <taxon>Gunneridae</taxon>
        <taxon>Pentapetalae</taxon>
        <taxon>rosids</taxon>
        <taxon>malvids</taxon>
        <taxon>Brassicales</taxon>
        <taxon>Brassicaceae</taxon>
        <taxon>Brassiceae</taxon>
        <taxon>Brassica</taxon>
    </lineage>
</organism>